<dbReference type="STRING" id="102285.A0A0R3TXQ5"/>
<feature type="region of interest" description="Disordered" evidence="5">
    <location>
        <begin position="1"/>
        <end position="29"/>
    </location>
</feature>
<evidence type="ECO:0000256" key="3">
    <source>
        <dbReference type="ARBA" id="ARBA00022806"/>
    </source>
</evidence>
<keyword evidence="2" id="KW-0547">Nucleotide-binding</keyword>
<gene>
    <name evidence="7" type="ORF">HNAJ_LOCUS12628</name>
</gene>
<organism evidence="9">
    <name type="scientific">Rodentolepis nana</name>
    <name type="common">Dwarf tapeworm</name>
    <name type="synonym">Hymenolepis nana</name>
    <dbReference type="NCBI Taxonomy" id="102285"/>
    <lineage>
        <taxon>Eukaryota</taxon>
        <taxon>Metazoa</taxon>
        <taxon>Spiralia</taxon>
        <taxon>Lophotrochozoa</taxon>
        <taxon>Platyhelminthes</taxon>
        <taxon>Cestoda</taxon>
        <taxon>Eucestoda</taxon>
        <taxon>Cyclophyllidea</taxon>
        <taxon>Hymenolepididae</taxon>
        <taxon>Rodentolepis</taxon>
    </lineage>
</organism>
<dbReference type="PANTHER" id="PTHR45685:SF1">
    <property type="entry name" value="HELICASE SRCAP"/>
    <property type="match status" value="1"/>
</dbReference>
<evidence type="ECO:0000256" key="4">
    <source>
        <dbReference type="ARBA" id="ARBA00022840"/>
    </source>
</evidence>
<evidence type="ECO:0000313" key="8">
    <source>
        <dbReference type="Proteomes" id="UP000278807"/>
    </source>
</evidence>
<dbReference type="OrthoDB" id="6281517at2759"/>
<evidence type="ECO:0000313" key="7">
    <source>
        <dbReference type="EMBL" id="VDO13634.1"/>
    </source>
</evidence>
<dbReference type="GO" id="GO:0006338">
    <property type="term" value="P:chromatin remodeling"/>
    <property type="evidence" value="ECO:0007669"/>
    <property type="project" value="TreeGrafter"/>
</dbReference>
<dbReference type="EMBL" id="UZAE01014507">
    <property type="protein sequence ID" value="VDO13634.1"/>
    <property type="molecule type" value="Genomic_DNA"/>
</dbReference>
<dbReference type="GO" id="GO:0000812">
    <property type="term" value="C:Swr1 complex"/>
    <property type="evidence" value="ECO:0007669"/>
    <property type="project" value="TreeGrafter"/>
</dbReference>
<dbReference type="GO" id="GO:0042393">
    <property type="term" value="F:histone binding"/>
    <property type="evidence" value="ECO:0007669"/>
    <property type="project" value="TreeGrafter"/>
</dbReference>
<evidence type="ECO:0000256" key="5">
    <source>
        <dbReference type="SAM" id="MobiDB-lite"/>
    </source>
</evidence>
<keyword evidence="8" id="KW-1185">Reference proteome</keyword>
<dbReference type="PANTHER" id="PTHR45685">
    <property type="entry name" value="HELICASE SRCAP-RELATED"/>
    <property type="match status" value="1"/>
</dbReference>
<evidence type="ECO:0000256" key="1">
    <source>
        <dbReference type="ARBA" id="ARBA00004123"/>
    </source>
</evidence>
<feature type="compositionally biased region" description="Basic and acidic residues" evidence="5">
    <location>
        <begin position="307"/>
        <end position="323"/>
    </location>
</feature>
<evidence type="ECO:0000313" key="9">
    <source>
        <dbReference type="WBParaSite" id="HNAJ_0001265001-mRNA-1"/>
    </source>
</evidence>
<feature type="region of interest" description="Disordered" evidence="5">
    <location>
        <begin position="306"/>
        <end position="331"/>
    </location>
</feature>
<accession>A0A0R3TXQ5</accession>
<proteinExistence type="predicted"/>
<feature type="compositionally biased region" description="Acidic residues" evidence="5">
    <location>
        <begin position="1"/>
        <end position="11"/>
    </location>
</feature>
<protein>
    <submittedName>
        <fullName evidence="9">HSA domain-containing protein</fullName>
    </submittedName>
</protein>
<dbReference type="GO" id="GO:0003677">
    <property type="term" value="F:DNA binding"/>
    <property type="evidence" value="ECO:0007669"/>
    <property type="project" value="UniProtKB-KW"/>
</dbReference>
<keyword evidence="3" id="KW-0378">Hydrolase</keyword>
<sequence length="346" mass="39602">MSDIADPEPPNEESPSADNPDPPPNDSKSKVIDYIVKRINNIERHYHEFLSEFTYLQSGGILNEYESWRRSMPQDLLYALCSGHLDADDLNKIGSFISGQLPMHEIFPVAMDSSQADEQDADDSDEEFDRIVDEAAIPVLVRKEMETLKRVAEFKRLGIWSRDSSDPVPTLTNLAPSQEPARPKDHMDFLFAEMRWLADDFKKERHWKKMAAKRLAYAAAKVFKEKAERSQKAEKEEILRIRKQCSLISRMVRDWWRQMDKIVQTKQKARLSARHQQAMSTHLGHVIETTERYTMWLTEGIIGSKQNDQDAASKDKETVKEETAATPDAAAADSDAEFVVSALLDM</sequence>
<name>A0A0R3TXQ5_RODNA</name>
<dbReference type="SMART" id="SM00573">
    <property type="entry name" value="HSA"/>
    <property type="match status" value="1"/>
</dbReference>
<dbReference type="Proteomes" id="UP000278807">
    <property type="component" value="Unassembled WGS sequence"/>
</dbReference>
<dbReference type="GO" id="GO:0004386">
    <property type="term" value="F:helicase activity"/>
    <property type="evidence" value="ECO:0007669"/>
    <property type="project" value="UniProtKB-KW"/>
</dbReference>
<dbReference type="InterPro" id="IPR014012">
    <property type="entry name" value="HSA_dom"/>
</dbReference>
<dbReference type="WBParaSite" id="HNAJ_0001265001-mRNA-1">
    <property type="protein sequence ID" value="HNAJ_0001265001-mRNA-1"/>
    <property type="gene ID" value="HNAJ_0001265001"/>
</dbReference>
<comment type="subcellular location">
    <subcellularLocation>
        <location evidence="1">Nucleus</location>
    </subcellularLocation>
</comment>
<reference evidence="9" key="1">
    <citation type="submission" date="2017-02" db="UniProtKB">
        <authorList>
            <consortium name="WormBaseParasite"/>
        </authorList>
    </citation>
    <scope>IDENTIFICATION</scope>
</reference>
<dbReference type="Pfam" id="PF07529">
    <property type="entry name" value="HSA"/>
    <property type="match status" value="1"/>
</dbReference>
<dbReference type="PROSITE" id="PS51204">
    <property type="entry name" value="HSA"/>
    <property type="match status" value="1"/>
</dbReference>
<evidence type="ECO:0000259" key="6">
    <source>
        <dbReference type="PROSITE" id="PS51204"/>
    </source>
</evidence>
<feature type="domain" description="HSA" evidence="6">
    <location>
        <begin position="174"/>
        <end position="246"/>
    </location>
</feature>
<keyword evidence="4" id="KW-0067">ATP-binding</keyword>
<dbReference type="AlphaFoldDB" id="A0A0R3TXQ5"/>
<dbReference type="GO" id="GO:0016887">
    <property type="term" value="F:ATP hydrolysis activity"/>
    <property type="evidence" value="ECO:0007669"/>
    <property type="project" value="TreeGrafter"/>
</dbReference>
<dbReference type="InterPro" id="IPR050520">
    <property type="entry name" value="INO80/SWR1_helicase"/>
</dbReference>
<keyword evidence="3" id="KW-0347">Helicase</keyword>
<reference evidence="7 8" key="2">
    <citation type="submission" date="2018-11" db="EMBL/GenBank/DDBJ databases">
        <authorList>
            <consortium name="Pathogen Informatics"/>
        </authorList>
    </citation>
    <scope>NUCLEOTIDE SEQUENCE [LARGE SCALE GENOMIC DNA]</scope>
</reference>
<dbReference type="GO" id="GO:0005524">
    <property type="term" value="F:ATP binding"/>
    <property type="evidence" value="ECO:0007669"/>
    <property type="project" value="UniProtKB-KW"/>
</dbReference>
<evidence type="ECO:0000256" key="2">
    <source>
        <dbReference type="ARBA" id="ARBA00022741"/>
    </source>
</evidence>